<dbReference type="GO" id="GO:0046872">
    <property type="term" value="F:metal ion binding"/>
    <property type="evidence" value="ECO:0007669"/>
    <property type="project" value="UniProtKB-KW"/>
</dbReference>
<keyword evidence="8" id="KW-1185">Reference proteome</keyword>
<dbReference type="InterPro" id="IPR050682">
    <property type="entry name" value="ModA/WtpA"/>
</dbReference>
<keyword evidence="2 5" id="KW-0500">Molybdenum</keyword>
<dbReference type="Proteomes" id="UP001205748">
    <property type="component" value="Unassembled WGS sequence"/>
</dbReference>
<dbReference type="InterPro" id="IPR005950">
    <property type="entry name" value="ModA"/>
</dbReference>
<evidence type="ECO:0000256" key="2">
    <source>
        <dbReference type="ARBA" id="ARBA00022505"/>
    </source>
</evidence>
<feature type="binding site" evidence="5">
    <location>
        <position position="186"/>
    </location>
    <ligand>
        <name>molybdate</name>
        <dbReference type="ChEBI" id="CHEBI:36264"/>
    </ligand>
</feature>
<feature type="binding site" evidence="5">
    <location>
        <position position="49"/>
    </location>
    <ligand>
        <name>molybdate</name>
        <dbReference type="ChEBI" id="CHEBI:36264"/>
    </ligand>
</feature>
<keyword evidence="3 5" id="KW-0479">Metal-binding</keyword>
<dbReference type="RefSeq" id="WP_257532070.1">
    <property type="nucleotide sequence ID" value="NZ_JANKAS010000011.1"/>
</dbReference>
<dbReference type="CDD" id="cd13537">
    <property type="entry name" value="PBP2_YvgL_like"/>
    <property type="match status" value="1"/>
</dbReference>
<dbReference type="GO" id="GO:0015689">
    <property type="term" value="P:molybdate ion transport"/>
    <property type="evidence" value="ECO:0007669"/>
    <property type="project" value="InterPro"/>
</dbReference>
<dbReference type="FunFam" id="3.40.190.10:FF:000035">
    <property type="entry name" value="Molybdate ABC transporter substrate-binding protein"/>
    <property type="match status" value="1"/>
</dbReference>
<dbReference type="PIRSF" id="PIRSF004846">
    <property type="entry name" value="ModA"/>
    <property type="match status" value="1"/>
</dbReference>
<dbReference type="NCBIfam" id="TIGR01256">
    <property type="entry name" value="modA"/>
    <property type="match status" value="1"/>
</dbReference>
<dbReference type="Gene3D" id="3.40.190.10">
    <property type="entry name" value="Periplasmic binding protein-like II"/>
    <property type="match status" value="2"/>
</dbReference>
<evidence type="ECO:0000313" key="8">
    <source>
        <dbReference type="Proteomes" id="UP001205748"/>
    </source>
</evidence>
<dbReference type="GO" id="GO:1901359">
    <property type="term" value="F:tungstate binding"/>
    <property type="evidence" value="ECO:0007669"/>
    <property type="project" value="UniProtKB-ARBA"/>
</dbReference>
<evidence type="ECO:0000256" key="5">
    <source>
        <dbReference type="PIRSR" id="PIRSR004846-1"/>
    </source>
</evidence>
<dbReference type="EMBL" id="JANKAS010000011">
    <property type="protein sequence ID" value="MCR1899569.1"/>
    <property type="molecule type" value="Genomic_DNA"/>
</dbReference>
<dbReference type="InterPro" id="IPR041879">
    <property type="entry name" value="YvgL-like_PBP2"/>
</dbReference>
<gene>
    <name evidence="7" type="primary">modA</name>
    <name evidence="7" type="ORF">NSA47_11335</name>
</gene>
<proteinExistence type="inferred from homology"/>
<organism evidence="7 8">
    <name type="scientific">Irregularibacter muris</name>
    <dbReference type="NCBI Taxonomy" id="1796619"/>
    <lineage>
        <taxon>Bacteria</taxon>
        <taxon>Bacillati</taxon>
        <taxon>Bacillota</taxon>
        <taxon>Clostridia</taxon>
        <taxon>Eubacteriales</taxon>
        <taxon>Eubacteriaceae</taxon>
        <taxon>Irregularibacter</taxon>
    </lineage>
</organism>
<comment type="similarity">
    <text evidence="1">Belongs to the bacterial solute-binding protein ModA family.</text>
</comment>
<evidence type="ECO:0000256" key="1">
    <source>
        <dbReference type="ARBA" id="ARBA00009175"/>
    </source>
</evidence>
<comment type="caution">
    <text evidence="7">The sequence shown here is derived from an EMBL/GenBank/DDBJ whole genome shotgun (WGS) entry which is preliminary data.</text>
</comment>
<evidence type="ECO:0000256" key="3">
    <source>
        <dbReference type="ARBA" id="ARBA00022723"/>
    </source>
</evidence>
<evidence type="ECO:0000313" key="7">
    <source>
        <dbReference type="EMBL" id="MCR1899569.1"/>
    </source>
</evidence>
<dbReference type="PANTHER" id="PTHR30632:SF0">
    <property type="entry name" value="SULFATE-BINDING PROTEIN"/>
    <property type="match status" value="1"/>
</dbReference>
<dbReference type="PANTHER" id="PTHR30632">
    <property type="entry name" value="MOLYBDATE-BINDING PERIPLASMIC PROTEIN"/>
    <property type="match status" value="1"/>
</dbReference>
<dbReference type="SUPFAM" id="SSF53850">
    <property type="entry name" value="Periplasmic binding protein-like II"/>
    <property type="match status" value="1"/>
</dbReference>
<sequence length="268" mass="29425">MKKSLVLFIILGLVATMFMGCSQDTQNPENNPEQSNEEALELTVAAAASLTDAMKEIEELYKKDHSNTTFEFTFGASGALQSQIEEGAPVDVFLSAAQKQMDSLEEKDMIDKDSRKDLLLNKVVLITPQDSNADIKTFEDISTDKVKKIALGEPESVPVGQYSEEVFDALNIKDQAVAKAVYGTDVRQVLSWVETGEVECGIVYATDAATTDKVEVVTEAPEDSHKPVIYPAALIKDSKNKEAAKSFLDFLSTKEAQEVFEKYGFSTL</sequence>
<evidence type="ECO:0000256" key="4">
    <source>
        <dbReference type="ARBA" id="ARBA00022729"/>
    </source>
</evidence>
<dbReference type="GO" id="GO:0030973">
    <property type="term" value="F:molybdate ion binding"/>
    <property type="evidence" value="ECO:0007669"/>
    <property type="project" value="TreeGrafter"/>
</dbReference>
<feature type="binding site" evidence="5">
    <location>
        <position position="204"/>
    </location>
    <ligand>
        <name>molybdate</name>
        <dbReference type="ChEBI" id="CHEBI:36264"/>
    </ligand>
</feature>
<feature type="chain" id="PRO_5042096204" evidence="6">
    <location>
        <begin position="23"/>
        <end position="268"/>
    </location>
</feature>
<reference evidence="7" key="1">
    <citation type="submission" date="2022-07" db="EMBL/GenBank/DDBJ databases">
        <title>Enhanced cultured diversity of the mouse gut microbiota enables custom-made synthetic communities.</title>
        <authorList>
            <person name="Afrizal A."/>
        </authorList>
    </citation>
    <scope>NUCLEOTIDE SEQUENCE</scope>
    <source>
        <strain evidence="7">DSM 28593</strain>
    </source>
</reference>
<dbReference type="Pfam" id="PF13531">
    <property type="entry name" value="SBP_bac_11"/>
    <property type="match status" value="1"/>
</dbReference>
<feature type="binding site" evidence="5">
    <location>
        <position position="77"/>
    </location>
    <ligand>
        <name>molybdate</name>
        <dbReference type="ChEBI" id="CHEBI:36264"/>
    </ligand>
</feature>
<name>A0AAE3HIJ5_9FIRM</name>
<dbReference type="PROSITE" id="PS51257">
    <property type="entry name" value="PROKAR_LIPOPROTEIN"/>
    <property type="match status" value="1"/>
</dbReference>
<evidence type="ECO:0000256" key="6">
    <source>
        <dbReference type="SAM" id="SignalP"/>
    </source>
</evidence>
<dbReference type="AlphaFoldDB" id="A0AAE3HIJ5"/>
<protein>
    <submittedName>
        <fullName evidence="7">Molybdate ABC transporter substrate-binding protein</fullName>
    </submittedName>
</protein>
<accession>A0AAE3HIJ5</accession>
<keyword evidence="4 6" id="KW-0732">Signal</keyword>
<feature type="signal peptide" evidence="6">
    <location>
        <begin position="1"/>
        <end position="22"/>
    </location>
</feature>